<dbReference type="PANTHER" id="PTHR43413">
    <property type="entry name" value="TRANSCRIPTIONAL REGULATOR, ASNC FAMILY"/>
    <property type="match status" value="1"/>
</dbReference>
<dbReference type="Pfam" id="PF17805">
    <property type="entry name" value="AsnC_trans_reg2"/>
    <property type="match status" value="1"/>
</dbReference>
<evidence type="ECO:0000256" key="5">
    <source>
        <dbReference type="ARBA" id="ARBA00023471"/>
    </source>
</evidence>
<keyword evidence="11" id="KW-1185">Reference proteome</keyword>
<proteinExistence type="inferred from homology"/>
<dbReference type="RefSeq" id="WP_208316316.1">
    <property type="nucleotide sequence ID" value="NZ_JAELYA010000010.1"/>
</dbReference>
<dbReference type="InterPro" id="IPR053953">
    <property type="entry name" value="NirdL-like_HTH"/>
</dbReference>
<dbReference type="InterPro" id="IPR050684">
    <property type="entry name" value="HTH-Siroheme_Decarb"/>
</dbReference>
<comment type="catalytic activity">
    <reaction evidence="7">
        <text>siroheme + 2 H(+) = 12,18-didecarboxysiroheme + 2 CO2</text>
        <dbReference type="Rhea" id="RHEA:19093"/>
        <dbReference type="ChEBI" id="CHEBI:15378"/>
        <dbReference type="ChEBI" id="CHEBI:16526"/>
        <dbReference type="ChEBI" id="CHEBI:60052"/>
        <dbReference type="ChEBI" id="CHEBI:140497"/>
        <dbReference type="EC" id="4.1.1.111"/>
    </reaction>
</comment>
<evidence type="ECO:0000313" key="10">
    <source>
        <dbReference type="EMBL" id="MBO3277928.1"/>
    </source>
</evidence>
<keyword evidence="1" id="KW-0456">Lyase</keyword>
<dbReference type="EMBL" id="JAELYA010000010">
    <property type="protein sequence ID" value="MBO3277928.1"/>
    <property type="molecule type" value="Genomic_DNA"/>
</dbReference>
<protein>
    <recommendedName>
        <fullName evidence="5">siroheme decarboxylase</fullName>
        <ecNumber evidence="5">4.1.1.111</ecNumber>
    </recommendedName>
</protein>
<dbReference type="InterPro" id="IPR040523">
    <property type="entry name" value="AsnC_trans_reg2"/>
</dbReference>
<evidence type="ECO:0000256" key="2">
    <source>
        <dbReference type="ARBA" id="ARBA00023444"/>
    </source>
</evidence>
<sequence>MTAFVPLNEEQCRHLRHLLEKGLPLTSRPYRELAERIGANEVQVLQQVQHWSDNGLFRRLGLVVNHRALGFTANAMLVLDIDDDQVDAIGQRLGQEPAISLCYRRPRRLPHWRFNLFCMIHGRERAQVERQVRALLERQGLHDRPHQMLFSLRAFKQCGARYTPAPGKQDAGHG</sequence>
<dbReference type="Pfam" id="PF22451">
    <property type="entry name" value="NirdL-like_HTH"/>
    <property type="match status" value="1"/>
</dbReference>
<comment type="similarity">
    <text evidence="3">Belongs to the Ahb/Nir family.</text>
</comment>
<evidence type="ECO:0000256" key="6">
    <source>
        <dbReference type="ARBA" id="ARBA00045291"/>
    </source>
</evidence>
<feature type="domain" description="Siroheme decarboxylase AsnC-like ligand binding" evidence="8">
    <location>
        <begin position="69"/>
        <end position="156"/>
    </location>
</feature>
<reference evidence="10 11" key="1">
    <citation type="submission" date="2020-12" db="EMBL/GenBank/DDBJ databases">
        <title>Pseudomonas schmalbachii sp. nov. isolated from millipede gut.</title>
        <authorList>
            <person name="Shelomi M."/>
        </authorList>
    </citation>
    <scope>NUCLEOTIDE SEQUENCE [LARGE SCALE GENOMIC DNA]</scope>
    <source>
        <strain evidence="10 11">Milli4</strain>
    </source>
</reference>
<feature type="domain" description="Siroheme decarboxylase NirL-like HTH" evidence="9">
    <location>
        <begin position="18"/>
        <end position="58"/>
    </location>
</feature>
<gene>
    <name evidence="10" type="ORF">JFY56_22155</name>
</gene>
<name>A0ABS3TX61_9PSED</name>
<dbReference type="Gene3D" id="3.30.70.3460">
    <property type="match status" value="1"/>
</dbReference>
<comment type="pathway">
    <text evidence="2">Porphyrin-containing compound metabolism.</text>
</comment>
<evidence type="ECO:0000313" key="11">
    <source>
        <dbReference type="Proteomes" id="UP000669060"/>
    </source>
</evidence>
<evidence type="ECO:0000259" key="8">
    <source>
        <dbReference type="Pfam" id="PF17805"/>
    </source>
</evidence>
<accession>A0ABS3TX61</accession>
<organism evidence="10 11">
    <name type="scientific">Pseudomonas schmalbachii</name>
    <dbReference type="NCBI Taxonomy" id="2816993"/>
    <lineage>
        <taxon>Bacteria</taxon>
        <taxon>Pseudomonadati</taxon>
        <taxon>Pseudomonadota</taxon>
        <taxon>Gammaproteobacteria</taxon>
        <taxon>Pseudomonadales</taxon>
        <taxon>Pseudomonadaceae</taxon>
        <taxon>Pseudomonas</taxon>
    </lineage>
</organism>
<dbReference type="EC" id="4.1.1.111" evidence="5"/>
<dbReference type="PANTHER" id="PTHR43413:SF1">
    <property type="entry name" value="SIROHEME DECARBOXYLASE NIRL SUBUNIT"/>
    <property type="match status" value="1"/>
</dbReference>
<comment type="function">
    <text evidence="6">Involved in heme d1 biosynthesis. Catalyzes the decarboxylation of siroheme into didecarboxysiroheme.</text>
</comment>
<evidence type="ECO:0000256" key="4">
    <source>
        <dbReference type="ARBA" id="ARBA00023465"/>
    </source>
</evidence>
<dbReference type="Proteomes" id="UP000669060">
    <property type="component" value="Unassembled WGS sequence"/>
</dbReference>
<evidence type="ECO:0000259" key="9">
    <source>
        <dbReference type="Pfam" id="PF22451"/>
    </source>
</evidence>
<evidence type="ECO:0000256" key="1">
    <source>
        <dbReference type="ARBA" id="ARBA00023239"/>
    </source>
</evidence>
<comment type="caution">
    <text evidence="10">The sequence shown here is derived from an EMBL/GenBank/DDBJ whole genome shotgun (WGS) entry which is preliminary data.</text>
</comment>
<evidence type="ECO:0000256" key="3">
    <source>
        <dbReference type="ARBA" id="ARBA00023457"/>
    </source>
</evidence>
<comment type="subunit">
    <text evidence="4">Probably forms a complex composed of NirD, NirL, NirG and NirH. All proteins are required for the total conversion of siroheme to didecarboxysiroheme.</text>
</comment>
<evidence type="ECO:0000256" key="7">
    <source>
        <dbReference type="ARBA" id="ARBA00048470"/>
    </source>
</evidence>